<accession>M4BML1</accession>
<feature type="compositionally biased region" description="Pro residues" evidence="1">
    <location>
        <begin position="100"/>
        <end position="111"/>
    </location>
</feature>
<name>M4BML1_HYAAE</name>
<protein>
    <recommendedName>
        <fullName evidence="4">RxLR effector candidate protein</fullName>
    </recommendedName>
</protein>
<dbReference type="EnsemblProtists" id="HpaT807648">
    <property type="protein sequence ID" value="HpaP807648"/>
    <property type="gene ID" value="HpaG807648"/>
</dbReference>
<dbReference type="InParanoid" id="M4BML1"/>
<dbReference type="Proteomes" id="UP000011713">
    <property type="component" value="Unassembled WGS sequence"/>
</dbReference>
<reference evidence="2" key="2">
    <citation type="submission" date="2015-06" db="UniProtKB">
        <authorList>
            <consortium name="EnsemblProtists"/>
        </authorList>
    </citation>
    <scope>IDENTIFICATION</scope>
    <source>
        <strain evidence="2">Emoy2</strain>
    </source>
</reference>
<reference evidence="3" key="1">
    <citation type="journal article" date="2010" name="Science">
        <title>Signatures of adaptation to obligate biotrophy in the Hyaloperonospora arabidopsidis genome.</title>
        <authorList>
            <person name="Baxter L."/>
            <person name="Tripathy S."/>
            <person name="Ishaque N."/>
            <person name="Boot N."/>
            <person name="Cabral A."/>
            <person name="Kemen E."/>
            <person name="Thines M."/>
            <person name="Ah-Fong A."/>
            <person name="Anderson R."/>
            <person name="Badejoko W."/>
            <person name="Bittner-Eddy P."/>
            <person name="Boore J.L."/>
            <person name="Chibucos M.C."/>
            <person name="Coates M."/>
            <person name="Dehal P."/>
            <person name="Delehaunty K."/>
            <person name="Dong S."/>
            <person name="Downton P."/>
            <person name="Dumas B."/>
            <person name="Fabro G."/>
            <person name="Fronick C."/>
            <person name="Fuerstenberg S.I."/>
            <person name="Fulton L."/>
            <person name="Gaulin E."/>
            <person name="Govers F."/>
            <person name="Hughes L."/>
            <person name="Humphray S."/>
            <person name="Jiang R.H."/>
            <person name="Judelson H."/>
            <person name="Kamoun S."/>
            <person name="Kyung K."/>
            <person name="Meijer H."/>
            <person name="Minx P."/>
            <person name="Morris P."/>
            <person name="Nelson J."/>
            <person name="Phuntumart V."/>
            <person name="Qutob D."/>
            <person name="Rehmany A."/>
            <person name="Rougon-Cardoso A."/>
            <person name="Ryden P."/>
            <person name="Torto-Alalibo T."/>
            <person name="Studholme D."/>
            <person name="Wang Y."/>
            <person name="Win J."/>
            <person name="Wood J."/>
            <person name="Clifton S.W."/>
            <person name="Rogers J."/>
            <person name="Van den Ackerveken G."/>
            <person name="Jones J.D."/>
            <person name="McDowell J.M."/>
            <person name="Beynon J."/>
            <person name="Tyler B.M."/>
        </authorList>
    </citation>
    <scope>NUCLEOTIDE SEQUENCE [LARGE SCALE GENOMIC DNA]</scope>
    <source>
        <strain evidence="3">Emoy2</strain>
    </source>
</reference>
<evidence type="ECO:0000256" key="1">
    <source>
        <dbReference type="SAM" id="MobiDB-lite"/>
    </source>
</evidence>
<evidence type="ECO:0008006" key="4">
    <source>
        <dbReference type="Google" id="ProtNLM"/>
    </source>
</evidence>
<proteinExistence type="predicted"/>
<dbReference type="VEuPathDB" id="FungiDB:HpaG807648"/>
<sequence>MCSVLLAEIYLALDRRTLGAGATARLSLLYICVTTLWIQRNRVVFQREDVTLEGSVEEVWKTGMRQLRAVAKREFRRIETEFQGARLLLCQRQLARQPREPPPMVTSPVQPPDSNEEPALLTRLKIYQTSCNR</sequence>
<dbReference type="EMBL" id="JH598426">
    <property type="status" value="NOT_ANNOTATED_CDS"/>
    <property type="molecule type" value="Genomic_DNA"/>
</dbReference>
<dbReference type="HOGENOM" id="CLU_1910679_0_0_1"/>
<organism evidence="2 3">
    <name type="scientific">Hyaloperonospora arabidopsidis (strain Emoy2)</name>
    <name type="common">Downy mildew agent</name>
    <name type="synonym">Peronospora arabidopsidis</name>
    <dbReference type="NCBI Taxonomy" id="559515"/>
    <lineage>
        <taxon>Eukaryota</taxon>
        <taxon>Sar</taxon>
        <taxon>Stramenopiles</taxon>
        <taxon>Oomycota</taxon>
        <taxon>Peronosporomycetes</taxon>
        <taxon>Peronosporales</taxon>
        <taxon>Peronosporaceae</taxon>
        <taxon>Hyaloperonospora</taxon>
    </lineage>
</organism>
<feature type="region of interest" description="Disordered" evidence="1">
    <location>
        <begin position="96"/>
        <end position="117"/>
    </location>
</feature>
<dbReference type="AlphaFoldDB" id="M4BML1"/>
<evidence type="ECO:0000313" key="3">
    <source>
        <dbReference type="Proteomes" id="UP000011713"/>
    </source>
</evidence>
<evidence type="ECO:0000313" key="2">
    <source>
        <dbReference type="EnsemblProtists" id="HpaP807648"/>
    </source>
</evidence>
<dbReference type="OMA" id="LYICVTT"/>
<dbReference type="eggNOG" id="ENOG502SPUT">
    <property type="taxonomic scope" value="Eukaryota"/>
</dbReference>
<keyword evidence="3" id="KW-1185">Reference proteome</keyword>